<dbReference type="Pfam" id="PF04311">
    <property type="entry name" value="DUF459"/>
    <property type="match status" value="1"/>
</dbReference>
<gene>
    <name evidence="1" type="ORF">MNBD_ALPHA12-1546</name>
</gene>
<dbReference type="InterPro" id="IPR036514">
    <property type="entry name" value="SGNH_hydro_sf"/>
</dbReference>
<name>A0A3B0TU39_9ZZZZ</name>
<sequence>MRALFGALLVGFVLALVASAPAMAQTVVGPERIEVAQKRTLFDILFGRKETKPPERTITRTPTRRSPAPAIAPRIIVPQIIDKNENATRLAVFGDSMAIDLARALERAYRDDPNLAVLGFGVGSSGFVRNDFFDWNAELAKQIASNSFDLALIIIGINDRQKINGAAPLSEAWKSNYRQRLDEFLRQLRQANKPAIWVGLPPMRAPTYSAAISKISSLQMLASVAGGAEFVDIYERFIGQGGRFSSSGPDLSGQIVTMRKSDGIHFSNAGSDKLVFFIKQALRRYYRAGSVSIKIADPLEGTDGQNMVRPPFQGNGQIRLLEVAGAVAPLSIDAERADQLINADTLKQSRSRFDLLKMVDAPVGRADAFGVGMDSEINDPDTAPSATP</sequence>
<dbReference type="Gene3D" id="3.40.50.1110">
    <property type="entry name" value="SGNH hydrolase"/>
    <property type="match status" value="1"/>
</dbReference>
<protein>
    <submittedName>
        <fullName evidence="1">Uncharacterized protein</fullName>
    </submittedName>
</protein>
<evidence type="ECO:0000313" key="1">
    <source>
        <dbReference type="EMBL" id="VAW19703.1"/>
    </source>
</evidence>
<organism evidence="1">
    <name type="scientific">hydrothermal vent metagenome</name>
    <dbReference type="NCBI Taxonomy" id="652676"/>
    <lineage>
        <taxon>unclassified sequences</taxon>
        <taxon>metagenomes</taxon>
        <taxon>ecological metagenomes</taxon>
    </lineage>
</organism>
<reference evidence="1" key="1">
    <citation type="submission" date="2018-06" db="EMBL/GenBank/DDBJ databases">
        <authorList>
            <person name="Zhirakovskaya E."/>
        </authorList>
    </citation>
    <scope>NUCLEOTIDE SEQUENCE</scope>
</reference>
<dbReference type="InterPro" id="IPR007407">
    <property type="entry name" value="DUF459"/>
</dbReference>
<accession>A0A3B0TU39</accession>
<dbReference type="AlphaFoldDB" id="A0A3B0TU39"/>
<dbReference type="InterPro" id="IPR051532">
    <property type="entry name" value="Ester_Hydrolysis_Enzymes"/>
</dbReference>
<dbReference type="EMBL" id="UOEO01000117">
    <property type="protein sequence ID" value="VAW19703.1"/>
    <property type="molecule type" value="Genomic_DNA"/>
</dbReference>
<dbReference type="PANTHER" id="PTHR30383">
    <property type="entry name" value="THIOESTERASE 1/PROTEASE 1/LYSOPHOSPHOLIPASE L1"/>
    <property type="match status" value="1"/>
</dbReference>
<proteinExistence type="predicted"/>
<dbReference type="SUPFAM" id="SSF52266">
    <property type="entry name" value="SGNH hydrolase"/>
    <property type="match status" value="1"/>
</dbReference>